<reference evidence="2" key="1">
    <citation type="submission" date="2016-07" db="EMBL/GenBank/DDBJ databases">
        <authorList>
            <person name="Bretaudeau A."/>
        </authorList>
    </citation>
    <scope>NUCLEOTIDE SEQUENCE</scope>
    <source>
        <strain evidence="2">Rice</strain>
        <tissue evidence="2">Whole body</tissue>
    </source>
</reference>
<gene>
    <name evidence="2" type="ORF">SFRICE_016257</name>
</gene>
<accession>A0A2H1WS34</accession>
<evidence type="ECO:0000256" key="1">
    <source>
        <dbReference type="SAM" id="MobiDB-lite"/>
    </source>
</evidence>
<protein>
    <submittedName>
        <fullName evidence="2">SFRICE_016257</fullName>
    </submittedName>
</protein>
<feature type="region of interest" description="Disordered" evidence="1">
    <location>
        <begin position="34"/>
        <end position="59"/>
    </location>
</feature>
<dbReference type="AlphaFoldDB" id="A0A2H1WS34"/>
<proteinExistence type="predicted"/>
<organism evidence="2">
    <name type="scientific">Spodoptera frugiperda</name>
    <name type="common">Fall armyworm</name>
    <dbReference type="NCBI Taxonomy" id="7108"/>
    <lineage>
        <taxon>Eukaryota</taxon>
        <taxon>Metazoa</taxon>
        <taxon>Ecdysozoa</taxon>
        <taxon>Arthropoda</taxon>
        <taxon>Hexapoda</taxon>
        <taxon>Insecta</taxon>
        <taxon>Pterygota</taxon>
        <taxon>Neoptera</taxon>
        <taxon>Endopterygota</taxon>
        <taxon>Lepidoptera</taxon>
        <taxon>Glossata</taxon>
        <taxon>Ditrysia</taxon>
        <taxon>Noctuoidea</taxon>
        <taxon>Noctuidae</taxon>
        <taxon>Amphipyrinae</taxon>
        <taxon>Spodoptera</taxon>
    </lineage>
</organism>
<evidence type="ECO:0000313" key="2">
    <source>
        <dbReference type="EMBL" id="SOQ55786.1"/>
    </source>
</evidence>
<sequence length="107" mass="11892">MNDPSYPHRRRSIHTLTAIDIRLGADNSTLISHDPLNKSARGSPLADVMSDTPGIFRKNEDYQRPTEDTFKALQEIRWGLAHCPVGRVLASATAMVKGCDSRVGRYV</sequence>
<dbReference type="EMBL" id="ODYU01010578">
    <property type="protein sequence ID" value="SOQ55786.1"/>
    <property type="molecule type" value="Genomic_DNA"/>
</dbReference>
<name>A0A2H1WS34_SPOFR</name>